<evidence type="ECO:0000256" key="4">
    <source>
        <dbReference type="ARBA" id="ARBA00022695"/>
    </source>
</evidence>
<dbReference type="CDD" id="cd05403">
    <property type="entry name" value="NT_KNTase_like"/>
    <property type="match status" value="1"/>
</dbReference>
<evidence type="ECO:0000259" key="10">
    <source>
        <dbReference type="Pfam" id="PF01909"/>
    </source>
</evidence>
<feature type="domain" description="Polymerase nucleotidyl transferase" evidence="10">
    <location>
        <begin position="15"/>
        <end position="90"/>
    </location>
</feature>
<evidence type="ECO:0000256" key="7">
    <source>
        <dbReference type="ARBA" id="ARBA00022840"/>
    </source>
</evidence>
<organism evidence="11 12">
    <name type="scientific">Candidatus Collierbacteria bacterium GW2011_GWA2_44_99</name>
    <dbReference type="NCBI Taxonomy" id="1618380"/>
    <lineage>
        <taxon>Bacteria</taxon>
        <taxon>Candidatus Collieribacteriota</taxon>
    </lineage>
</organism>
<dbReference type="Proteomes" id="UP000034797">
    <property type="component" value="Unassembled WGS sequence"/>
</dbReference>
<keyword evidence="7" id="KW-0067">ATP-binding</keyword>
<sequence length="95" mass="10752">MKSDLDEIKHKALPFLQQAGVTRSSIFGSFARGEQTKQSDIDILVELPKDKSLLDLIGLEMNLKTALGRNVDLTTYRSISPYLQSYIQQNQVRII</sequence>
<accession>A0A0G1NM82</accession>
<comment type="similarity">
    <text evidence="9">Belongs to the MntA antitoxin family.</text>
</comment>
<dbReference type="Gene3D" id="3.30.460.10">
    <property type="entry name" value="Beta Polymerase, domain 2"/>
    <property type="match status" value="1"/>
</dbReference>
<keyword evidence="2" id="KW-1277">Toxin-antitoxin system</keyword>
<evidence type="ECO:0000256" key="8">
    <source>
        <dbReference type="ARBA" id="ARBA00022842"/>
    </source>
</evidence>
<dbReference type="AlphaFoldDB" id="A0A0G1NM82"/>
<dbReference type="InterPro" id="IPR002934">
    <property type="entry name" value="Polymerase_NTP_transf_dom"/>
</dbReference>
<evidence type="ECO:0000256" key="1">
    <source>
        <dbReference type="ARBA" id="ARBA00001946"/>
    </source>
</evidence>
<dbReference type="PANTHER" id="PTHR33571:SF14">
    <property type="entry name" value="PROTEIN ADENYLYLTRANSFERASE MJ0435-RELATED"/>
    <property type="match status" value="1"/>
</dbReference>
<reference evidence="11 12" key="1">
    <citation type="journal article" date="2015" name="Nature">
        <title>rRNA introns, odd ribosomes, and small enigmatic genomes across a large radiation of phyla.</title>
        <authorList>
            <person name="Brown C.T."/>
            <person name="Hug L.A."/>
            <person name="Thomas B.C."/>
            <person name="Sharon I."/>
            <person name="Castelle C.J."/>
            <person name="Singh A."/>
            <person name="Wilkins M.J."/>
            <person name="Williams K.H."/>
            <person name="Banfield J.F."/>
        </authorList>
    </citation>
    <scope>NUCLEOTIDE SEQUENCE [LARGE SCALE GENOMIC DNA]</scope>
</reference>
<keyword evidence="5" id="KW-0479">Metal-binding</keyword>
<evidence type="ECO:0000256" key="9">
    <source>
        <dbReference type="ARBA" id="ARBA00038276"/>
    </source>
</evidence>
<evidence type="ECO:0000256" key="6">
    <source>
        <dbReference type="ARBA" id="ARBA00022741"/>
    </source>
</evidence>
<dbReference type="PANTHER" id="PTHR33571">
    <property type="entry name" value="SSL8005 PROTEIN"/>
    <property type="match status" value="1"/>
</dbReference>
<protein>
    <recommendedName>
        <fullName evidence="10">Polymerase nucleotidyl transferase domain-containing protein</fullName>
    </recommendedName>
</protein>
<evidence type="ECO:0000313" key="11">
    <source>
        <dbReference type="EMBL" id="KKT85329.1"/>
    </source>
</evidence>
<comment type="caution">
    <text evidence="11">The sequence shown here is derived from an EMBL/GenBank/DDBJ whole genome shotgun (WGS) entry which is preliminary data.</text>
</comment>
<evidence type="ECO:0000256" key="5">
    <source>
        <dbReference type="ARBA" id="ARBA00022723"/>
    </source>
</evidence>
<name>A0A0G1NM82_9BACT</name>
<dbReference type="GO" id="GO:0046872">
    <property type="term" value="F:metal ion binding"/>
    <property type="evidence" value="ECO:0007669"/>
    <property type="project" value="UniProtKB-KW"/>
</dbReference>
<evidence type="ECO:0000256" key="3">
    <source>
        <dbReference type="ARBA" id="ARBA00022679"/>
    </source>
</evidence>
<dbReference type="GO" id="GO:0016779">
    <property type="term" value="F:nucleotidyltransferase activity"/>
    <property type="evidence" value="ECO:0007669"/>
    <property type="project" value="UniProtKB-KW"/>
</dbReference>
<dbReference type="EMBL" id="LCJW01000035">
    <property type="protein sequence ID" value="KKT85329.1"/>
    <property type="molecule type" value="Genomic_DNA"/>
</dbReference>
<comment type="cofactor">
    <cofactor evidence="1">
        <name>Mg(2+)</name>
        <dbReference type="ChEBI" id="CHEBI:18420"/>
    </cofactor>
</comment>
<dbReference type="Pfam" id="PF01909">
    <property type="entry name" value="NTP_transf_2"/>
    <property type="match status" value="1"/>
</dbReference>
<dbReference type="InterPro" id="IPR052038">
    <property type="entry name" value="Type-VII_TA_antitoxin"/>
</dbReference>
<keyword evidence="8" id="KW-0460">Magnesium</keyword>
<keyword evidence="3" id="KW-0808">Transferase</keyword>
<evidence type="ECO:0000256" key="2">
    <source>
        <dbReference type="ARBA" id="ARBA00022649"/>
    </source>
</evidence>
<proteinExistence type="inferred from homology"/>
<dbReference type="SUPFAM" id="SSF81301">
    <property type="entry name" value="Nucleotidyltransferase"/>
    <property type="match status" value="1"/>
</dbReference>
<keyword evidence="4" id="KW-0548">Nucleotidyltransferase</keyword>
<evidence type="ECO:0000313" key="12">
    <source>
        <dbReference type="Proteomes" id="UP000034797"/>
    </source>
</evidence>
<keyword evidence="6" id="KW-0547">Nucleotide-binding</keyword>
<gene>
    <name evidence="11" type="ORF">UW84_C0035G0001</name>
</gene>
<dbReference type="InterPro" id="IPR043519">
    <property type="entry name" value="NT_sf"/>
</dbReference>
<dbReference type="GO" id="GO:0005524">
    <property type="term" value="F:ATP binding"/>
    <property type="evidence" value="ECO:0007669"/>
    <property type="project" value="UniProtKB-KW"/>
</dbReference>